<keyword evidence="2" id="KW-1185">Reference proteome</keyword>
<gene>
    <name evidence="1" type="ORF">E7Z59_07225</name>
</gene>
<sequence>MKNILITTLVLLLGFQVEAQENRRERIKSLKVAYLTEKLELTPEEAAEFWPAYNEYENLVFDLKASLGQTLREISRKDPEKVSEKEAIETQKRVVALRKEIAQTEISFREYSPELLGAKKALYLDIYEERFKRELLKKLQDRRQGQKR</sequence>
<dbReference type="OrthoDB" id="675330at2"/>
<protein>
    <recommendedName>
        <fullName evidence="3">Sensor of ECF-type sigma factor</fullName>
    </recommendedName>
</protein>
<dbReference type="Proteomes" id="UP000305939">
    <property type="component" value="Unassembled WGS sequence"/>
</dbReference>
<organism evidence="1 2">
    <name type="scientific">Robertkochia marina</name>
    <dbReference type="NCBI Taxonomy" id="1227945"/>
    <lineage>
        <taxon>Bacteria</taxon>
        <taxon>Pseudomonadati</taxon>
        <taxon>Bacteroidota</taxon>
        <taxon>Flavobacteriia</taxon>
        <taxon>Flavobacteriales</taxon>
        <taxon>Flavobacteriaceae</taxon>
        <taxon>Robertkochia</taxon>
    </lineage>
</organism>
<reference evidence="1 2" key="1">
    <citation type="submission" date="2019-04" db="EMBL/GenBank/DDBJ databases">
        <title>Draft genome sequence of Robertkochia marina CC-AMO-30D.</title>
        <authorList>
            <person name="Hameed A."/>
            <person name="Lin S.-Y."/>
            <person name="Shahina M."/>
            <person name="Lai W.-A."/>
            <person name="Young C.-C."/>
        </authorList>
    </citation>
    <scope>NUCLEOTIDE SEQUENCE [LARGE SCALE GENOMIC DNA]</scope>
    <source>
        <strain evidence="1 2">CC-AMO-30D</strain>
    </source>
</reference>
<dbReference type="AlphaFoldDB" id="A0A4S3M1V1"/>
<evidence type="ECO:0008006" key="3">
    <source>
        <dbReference type="Google" id="ProtNLM"/>
    </source>
</evidence>
<name>A0A4S3M1V1_9FLAO</name>
<accession>A0A4S3M1V1</accession>
<dbReference type="EMBL" id="SSMC01000002">
    <property type="protein sequence ID" value="THD67445.1"/>
    <property type="molecule type" value="Genomic_DNA"/>
</dbReference>
<comment type="caution">
    <text evidence="1">The sequence shown here is derived from an EMBL/GenBank/DDBJ whole genome shotgun (WGS) entry which is preliminary data.</text>
</comment>
<evidence type="ECO:0000313" key="1">
    <source>
        <dbReference type="EMBL" id="THD67445.1"/>
    </source>
</evidence>
<evidence type="ECO:0000313" key="2">
    <source>
        <dbReference type="Proteomes" id="UP000305939"/>
    </source>
</evidence>
<proteinExistence type="predicted"/>
<dbReference type="RefSeq" id="WP_136335650.1">
    <property type="nucleotide sequence ID" value="NZ_QXMP01000005.1"/>
</dbReference>